<organism evidence="3 4">
    <name type="scientific">Aegilops tauschii subsp. strangulata</name>
    <name type="common">Goatgrass</name>
    <dbReference type="NCBI Taxonomy" id="200361"/>
    <lineage>
        <taxon>Eukaryota</taxon>
        <taxon>Viridiplantae</taxon>
        <taxon>Streptophyta</taxon>
        <taxon>Embryophyta</taxon>
        <taxon>Tracheophyta</taxon>
        <taxon>Spermatophyta</taxon>
        <taxon>Magnoliopsida</taxon>
        <taxon>Liliopsida</taxon>
        <taxon>Poales</taxon>
        <taxon>Poaceae</taxon>
        <taxon>BOP clade</taxon>
        <taxon>Pooideae</taxon>
        <taxon>Triticodae</taxon>
        <taxon>Triticeae</taxon>
        <taxon>Triticinae</taxon>
        <taxon>Aegilops</taxon>
    </lineage>
</organism>
<dbReference type="PANTHER" id="PTHR36361">
    <property type="entry name" value="PROTEIN APEM9"/>
    <property type="match status" value="1"/>
</dbReference>
<name>A0A453SL97_AEGTS</name>
<dbReference type="Proteomes" id="UP000015105">
    <property type="component" value="Chromosome 7D"/>
</dbReference>
<protein>
    <submittedName>
        <fullName evidence="3">Uncharacterized protein</fullName>
    </submittedName>
</protein>
<proteinExistence type="predicted"/>
<feature type="compositionally biased region" description="Polar residues" evidence="1">
    <location>
        <begin position="292"/>
        <end position="302"/>
    </location>
</feature>
<dbReference type="EnsemblPlants" id="AET7Gv21009300.9">
    <property type="protein sequence ID" value="AET7Gv21009300.9"/>
    <property type="gene ID" value="AET7Gv21009300"/>
</dbReference>
<keyword evidence="2" id="KW-1133">Transmembrane helix</keyword>
<dbReference type="STRING" id="200361.A0A453SL97"/>
<keyword evidence="2" id="KW-0472">Membrane</keyword>
<dbReference type="AlphaFoldDB" id="A0A453SL97"/>
<reference evidence="3" key="4">
    <citation type="submission" date="2019-03" db="UniProtKB">
        <authorList>
            <consortium name="EnsemblPlants"/>
        </authorList>
    </citation>
    <scope>IDENTIFICATION</scope>
</reference>
<reference evidence="3" key="3">
    <citation type="journal article" date="2017" name="Nature">
        <title>Genome sequence of the progenitor of the wheat D genome Aegilops tauschii.</title>
        <authorList>
            <person name="Luo M.C."/>
            <person name="Gu Y.Q."/>
            <person name="Puiu D."/>
            <person name="Wang H."/>
            <person name="Twardziok S.O."/>
            <person name="Deal K.R."/>
            <person name="Huo N."/>
            <person name="Zhu T."/>
            <person name="Wang L."/>
            <person name="Wang Y."/>
            <person name="McGuire P.E."/>
            <person name="Liu S."/>
            <person name="Long H."/>
            <person name="Ramasamy R.K."/>
            <person name="Rodriguez J.C."/>
            <person name="Van S.L."/>
            <person name="Yuan L."/>
            <person name="Wang Z."/>
            <person name="Xia Z."/>
            <person name="Xiao L."/>
            <person name="Anderson O.D."/>
            <person name="Ouyang S."/>
            <person name="Liang Y."/>
            <person name="Zimin A.V."/>
            <person name="Pertea G."/>
            <person name="Qi P."/>
            <person name="Bennetzen J.L."/>
            <person name="Dai X."/>
            <person name="Dawson M.W."/>
            <person name="Muller H.G."/>
            <person name="Kugler K."/>
            <person name="Rivarola-Duarte L."/>
            <person name="Spannagl M."/>
            <person name="Mayer K.F.X."/>
            <person name="Lu F.H."/>
            <person name="Bevan M.W."/>
            <person name="Leroy P."/>
            <person name="Li P."/>
            <person name="You F.M."/>
            <person name="Sun Q."/>
            <person name="Liu Z."/>
            <person name="Lyons E."/>
            <person name="Wicker T."/>
            <person name="Salzberg S.L."/>
            <person name="Devos K.M."/>
            <person name="Dvorak J."/>
        </authorList>
    </citation>
    <scope>NUCLEOTIDE SEQUENCE [LARGE SCALE GENOMIC DNA]</scope>
    <source>
        <strain evidence="3">cv. AL8/78</strain>
    </source>
</reference>
<keyword evidence="4" id="KW-1185">Reference proteome</keyword>
<reference evidence="4" key="1">
    <citation type="journal article" date="2014" name="Science">
        <title>Ancient hybridizations among the ancestral genomes of bread wheat.</title>
        <authorList>
            <consortium name="International Wheat Genome Sequencing Consortium,"/>
            <person name="Marcussen T."/>
            <person name="Sandve S.R."/>
            <person name="Heier L."/>
            <person name="Spannagl M."/>
            <person name="Pfeifer M."/>
            <person name="Jakobsen K.S."/>
            <person name="Wulff B.B."/>
            <person name="Steuernagel B."/>
            <person name="Mayer K.F."/>
            <person name="Olsen O.A."/>
        </authorList>
    </citation>
    <scope>NUCLEOTIDE SEQUENCE [LARGE SCALE GENOMIC DNA]</scope>
    <source>
        <strain evidence="4">cv. AL8/78</strain>
    </source>
</reference>
<sequence length="411" mass="46056">MGTSAGEGTDLWKQIDDAECYLVSGSFDQAVLTALSVSDQIRAANRERVCEDDELLEMLELVGIVLVQALKELRRTTEMFVQLKAMYGSVASIPVKVFLTGYLLHGILIFFLEKEEDPRPLHLGVHGILMCSWFYFVVPPFCIIDTYLPYRATMLMAEGSGPDLRPIFEDFLAKWRYTDDQVYVLNGEQERSSNGLIVTSTMATEEYLEVVEFYTVTFLSIASGEPENAISWVEKAELIEQDRQELLEKLYALQAAANEKSSTARGAKQSAERNFPASDKGPTPATHEDGPTSATRAPNVKTNGLPKSIEPSLQRVANNFDPMFWWFHSVRVKFGRMHIVLPSGKLMLLFSLLFSTVYVLRRKGAGLKRVVLQHASSLRRAFLDALQLAFSVQMNPLAAVQQTPQAPRGSW</sequence>
<evidence type="ECO:0000313" key="3">
    <source>
        <dbReference type="EnsemblPlants" id="AET7Gv21009300.9"/>
    </source>
</evidence>
<evidence type="ECO:0000256" key="1">
    <source>
        <dbReference type="SAM" id="MobiDB-lite"/>
    </source>
</evidence>
<feature type="region of interest" description="Disordered" evidence="1">
    <location>
        <begin position="262"/>
        <end position="307"/>
    </location>
</feature>
<dbReference type="InterPro" id="IPR034571">
    <property type="entry name" value="APEM9"/>
</dbReference>
<reference evidence="4" key="2">
    <citation type="journal article" date="2017" name="Nat. Plants">
        <title>The Aegilops tauschii genome reveals multiple impacts of transposons.</title>
        <authorList>
            <person name="Zhao G."/>
            <person name="Zou C."/>
            <person name="Li K."/>
            <person name="Wang K."/>
            <person name="Li T."/>
            <person name="Gao L."/>
            <person name="Zhang X."/>
            <person name="Wang H."/>
            <person name="Yang Z."/>
            <person name="Liu X."/>
            <person name="Jiang W."/>
            <person name="Mao L."/>
            <person name="Kong X."/>
            <person name="Jiao Y."/>
            <person name="Jia J."/>
        </authorList>
    </citation>
    <scope>NUCLEOTIDE SEQUENCE [LARGE SCALE GENOMIC DNA]</scope>
    <source>
        <strain evidence="4">cv. AL8/78</strain>
    </source>
</reference>
<reference evidence="3" key="5">
    <citation type="journal article" date="2021" name="G3 (Bethesda)">
        <title>Aegilops tauschii genome assembly Aet v5.0 features greater sequence contiguity and improved annotation.</title>
        <authorList>
            <person name="Wang L."/>
            <person name="Zhu T."/>
            <person name="Rodriguez J.C."/>
            <person name="Deal K.R."/>
            <person name="Dubcovsky J."/>
            <person name="McGuire P.E."/>
            <person name="Lux T."/>
            <person name="Spannagl M."/>
            <person name="Mayer K.F.X."/>
            <person name="Baldrich P."/>
            <person name="Meyers B.C."/>
            <person name="Huo N."/>
            <person name="Gu Y.Q."/>
            <person name="Zhou H."/>
            <person name="Devos K.M."/>
            <person name="Bennetzen J.L."/>
            <person name="Unver T."/>
            <person name="Budak H."/>
            <person name="Gulick P.J."/>
            <person name="Galiba G."/>
            <person name="Kalapos B."/>
            <person name="Nelson D.R."/>
            <person name="Li P."/>
            <person name="You F.M."/>
            <person name="Luo M.C."/>
            <person name="Dvorak J."/>
        </authorList>
    </citation>
    <scope>NUCLEOTIDE SEQUENCE [LARGE SCALE GENOMIC DNA]</scope>
    <source>
        <strain evidence="3">cv. AL8/78</strain>
    </source>
</reference>
<dbReference type="Gramene" id="AET7Gv21009300.8">
    <property type="protein sequence ID" value="AET7Gv21009300.8"/>
    <property type="gene ID" value="AET7Gv21009300"/>
</dbReference>
<feature type="transmembrane region" description="Helical" evidence="2">
    <location>
        <begin position="123"/>
        <end position="148"/>
    </location>
</feature>
<evidence type="ECO:0000313" key="4">
    <source>
        <dbReference type="Proteomes" id="UP000015105"/>
    </source>
</evidence>
<accession>A0A453SL97</accession>
<dbReference type="GO" id="GO:0015919">
    <property type="term" value="P:peroxisomal membrane transport"/>
    <property type="evidence" value="ECO:0007669"/>
    <property type="project" value="InterPro"/>
</dbReference>
<evidence type="ECO:0000256" key="2">
    <source>
        <dbReference type="SAM" id="Phobius"/>
    </source>
</evidence>
<feature type="transmembrane region" description="Helical" evidence="2">
    <location>
        <begin position="339"/>
        <end position="360"/>
    </location>
</feature>
<dbReference type="EnsemblPlants" id="AET7Gv21009300.8">
    <property type="protein sequence ID" value="AET7Gv21009300.8"/>
    <property type="gene ID" value="AET7Gv21009300"/>
</dbReference>
<keyword evidence="2" id="KW-0812">Transmembrane</keyword>
<dbReference type="Gramene" id="AET7Gv21009300.9">
    <property type="protein sequence ID" value="AET7Gv21009300.9"/>
    <property type="gene ID" value="AET7Gv21009300"/>
</dbReference>
<feature type="transmembrane region" description="Helical" evidence="2">
    <location>
        <begin position="85"/>
        <end position="111"/>
    </location>
</feature>
<dbReference type="PANTHER" id="PTHR36361:SF1">
    <property type="entry name" value="PROTEIN APEM9"/>
    <property type="match status" value="1"/>
</dbReference>